<feature type="region of interest" description="Disordered" evidence="1">
    <location>
        <begin position="41"/>
        <end position="97"/>
    </location>
</feature>
<organism evidence="2 3">
    <name type="scientific">Zoarces viviparus</name>
    <name type="common">Viviparous eelpout</name>
    <name type="synonym">Blennius viviparus</name>
    <dbReference type="NCBI Taxonomy" id="48416"/>
    <lineage>
        <taxon>Eukaryota</taxon>
        <taxon>Metazoa</taxon>
        <taxon>Chordata</taxon>
        <taxon>Craniata</taxon>
        <taxon>Vertebrata</taxon>
        <taxon>Euteleostomi</taxon>
        <taxon>Actinopterygii</taxon>
        <taxon>Neopterygii</taxon>
        <taxon>Teleostei</taxon>
        <taxon>Neoteleostei</taxon>
        <taxon>Acanthomorphata</taxon>
        <taxon>Eupercaria</taxon>
        <taxon>Perciformes</taxon>
        <taxon>Cottioidei</taxon>
        <taxon>Zoarcales</taxon>
        <taxon>Zoarcidae</taxon>
        <taxon>Zoarcinae</taxon>
        <taxon>Zoarces</taxon>
    </lineage>
</organism>
<accession>A0AAW1EX44</accession>
<comment type="caution">
    <text evidence="2">The sequence shown here is derived from an EMBL/GenBank/DDBJ whole genome shotgun (WGS) entry which is preliminary data.</text>
</comment>
<evidence type="ECO:0000313" key="3">
    <source>
        <dbReference type="Proteomes" id="UP001488805"/>
    </source>
</evidence>
<dbReference type="AlphaFoldDB" id="A0AAW1EX44"/>
<proteinExistence type="predicted"/>
<name>A0AAW1EX44_ZOAVI</name>
<keyword evidence="3" id="KW-1185">Reference proteome</keyword>
<protein>
    <submittedName>
        <fullName evidence="2">Uncharacterized protein</fullName>
    </submittedName>
</protein>
<dbReference type="Proteomes" id="UP001488805">
    <property type="component" value="Unassembled WGS sequence"/>
</dbReference>
<evidence type="ECO:0000313" key="2">
    <source>
        <dbReference type="EMBL" id="KAK9525909.1"/>
    </source>
</evidence>
<sequence length="126" mass="13936">MSISPAHRTPDACPNRTTNGCRPAVFNTVWDRALLLSPALGIHRDRRRPSGQGKKKTASPYASTPRGLEPSVTPLPTSQWGIIPTAPTLPRPEAERRRYGTAPLGFVPLSRRGYLLRAREQGRAWD</sequence>
<feature type="region of interest" description="Disordered" evidence="1">
    <location>
        <begin position="1"/>
        <end position="21"/>
    </location>
</feature>
<reference evidence="2 3" key="1">
    <citation type="journal article" date="2024" name="Genome Biol. Evol.">
        <title>Chromosome-level genome assembly of the viviparous eelpout Zoarces viviparus.</title>
        <authorList>
            <person name="Fuhrmann N."/>
            <person name="Brasseur M.V."/>
            <person name="Bakowski C.E."/>
            <person name="Podsiadlowski L."/>
            <person name="Prost S."/>
            <person name="Krehenwinkel H."/>
            <person name="Mayer C."/>
        </authorList>
    </citation>
    <scope>NUCLEOTIDE SEQUENCE [LARGE SCALE GENOMIC DNA]</scope>
    <source>
        <strain evidence="2">NO-MEL_2022_Ind0_liver</strain>
    </source>
</reference>
<feature type="compositionally biased region" description="Basic residues" evidence="1">
    <location>
        <begin position="44"/>
        <end position="57"/>
    </location>
</feature>
<gene>
    <name evidence="2" type="ORF">VZT92_016580</name>
</gene>
<dbReference type="EMBL" id="JBCEZU010000134">
    <property type="protein sequence ID" value="KAK9525909.1"/>
    <property type="molecule type" value="Genomic_DNA"/>
</dbReference>
<evidence type="ECO:0000256" key="1">
    <source>
        <dbReference type="SAM" id="MobiDB-lite"/>
    </source>
</evidence>